<reference evidence="1" key="1">
    <citation type="journal article" date="2022" name="Plant J.">
        <title>Strategies of tolerance reflected in two North American maple genomes.</title>
        <authorList>
            <person name="McEvoy S.L."/>
            <person name="Sezen U.U."/>
            <person name="Trouern-Trend A."/>
            <person name="McMahon S.M."/>
            <person name="Schaberg P.G."/>
            <person name="Yang J."/>
            <person name="Wegrzyn J.L."/>
            <person name="Swenson N.G."/>
        </authorList>
    </citation>
    <scope>NUCLEOTIDE SEQUENCE</scope>
    <source>
        <strain evidence="1">91603</strain>
    </source>
</reference>
<dbReference type="EMBL" id="JAJSOW010000103">
    <property type="protein sequence ID" value="KAI9174155.1"/>
    <property type="molecule type" value="Genomic_DNA"/>
</dbReference>
<accession>A0AAD5NQ50</accession>
<evidence type="ECO:0000313" key="2">
    <source>
        <dbReference type="Proteomes" id="UP001064489"/>
    </source>
</evidence>
<name>A0AAD5NQ50_ACENE</name>
<evidence type="ECO:0000313" key="1">
    <source>
        <dbReference type="EMBL" id="KAI9174155.1"/>
    </source>
</evidence>
<sequence length="151" mass="16243">MDSIGSGLMCTVEFPSVETVCDNINLFESSLCSLNAIPRGEASRSSRNMNVTIRSHVPKVKMLSKIIRIMRWATIVKAATEKAFKCFLSSSELEARKNAGAATDVLEDCDSFEGGLVVVLGGLEGGRVDAESVGTTYAALDPYAGHRSYPF</sequence>
<keyword evidence="2" id="KW-1185">Reference proteome</keyword>
<protein>
    <submittedName>
        <fullName evidence="1">Uncharacterized protein</fullName>
    </submittedName>
</protein>
<gene>
    <name evidence="1" type="ORF">LWI28_012837</name>
</gene>
<dbReference type="AlphaFoldDB" id="A0AAD5NQ50"/>
<proteinExistence type="predicted"/>
<comment type="caution">
    <text evidence="1">The sequence shown here is derived from an EMBL/GenBank/DDBJ whole genome shotgun (WGS) entry which is preliminary data.</text>
</comment>
<organism evidence="1 2">
    <name type="scientific">Acer negundo</name>
    <name type="common">Box elder</name>
    <dbReference type="NCBI Taxonomy" id="4023"/>
    <lineage>
        <taxon>Eukaryota</taxon>
        <taxon>Viridiplantae</taxon>
        <taxon>Streptophyta</taxon>
        <taxon>Embryophyta</taxon>
        <taxon>Tracheophyta</taxon>
        <taxon>Spermatophyta</taxon>
        <taxon>Magnoliopsida</taxon>
        <taxon>eudicotyledons</taxon>
        <taxon>Gunneridae</taxon>
        <taxon>Pentapetalae</taxon>
        <taxon>rosids</taxon>
        <taxon>malvids</taxon>
        <taxon>Sapindales</taxon>
        <taxon>Sapindaceae</taxon>
        <taxon>Hippocastanoideae</taxon>
        <taxon>Acereae</taxon>
        <taxon>Acer</taxon>
    </lineage>
</organism>
<reference evidence="1" key="2">
    <citation type="submission" date="2023-02" db="EMBL/GenBank/DDBJ databases">
        <authorList>
            <person name="Swenson N.G."/>
            <person name="Wegrzyn J.L."/>
            <person name="Mcevoy S.L."/>
        </authorList>
    </citation>
    <scope>NUCLEOTIDE SEQUENCE</scope>
    <source>
        <strain evidence="1">91603</strain>
        <tissue evidence="1">Leaf</tissue>
    </source>
</reference>
<dbReference type="Proteomes" id="UP001064489">
    <property type="component" value="Chromosome 8"/>
</dbReference>